<feature type="chain" id="PRO_5046976347" evidence="8">
    <location>
        <begin position="22"/>
        <end position="362"/>
    </location>
</feature>
<feature type="domain" description="Spore germination GerAC-like C-terminal" evidence="9">
    <location>
        <begin position="203"/>
        <end position="354"/>
    </location>
</feature>
<evidence type="ECO:0000259" key="9">
    <source>
        <dbReference type="Pfam" id="PF05504"/>
    </source>
</evidence>
<dbReference type="PROSITE" id="PS51257">
    <property type="entry name" value="PROKAR_LIPOPROTEIN"/>
    <property type="match status" value="1"/>
</dbReference>
<evidence type="ECO:0000256" key="8">
    <source>
        <dbReference type="SAM" id="SignalP"/>
    </source>
</evidence>
<keyword evidence="12" id="KW-1185">Reference proteome</keyword>
<evidence type="ECO:0000256" key="5">
    <source>
        <dbReference type="ARBA" id="ARBA00023136"/>
    </source>
</evidence>
<keyword evidence="5" id="KW-0472">Membrane</keyword>
<evidence type="ECO:0000256" key="7">
    <source>
        <dbReference type="ARBA" id="ARBA00023288"/>
    </source>
</evidence>
<dbReference type="EMBL" id="JAGGKP010000001">
    <property type="protein sequence ID" value="MBP1936259.1"/>
    <property type="molecule type" value="Genomic_DNA"/>
</dbReference>
<dbReference type="InterPro" id="IPR008844">
    <property type="entry name" value="Spore_GerAC-like"/>
</dbReference>
<comment type="similarity">
    <text evidence="2">Belongs to the GerABKC lipoprotein family.</text>
</comment>
<evidence type="ECO:0000256" key="6">
    <source>
        <dbReference type="ARBA" id="ARBA00023139"/>
    </source>
</evidence>
<keyword evidence="3" id="KW-0309">Germination</keyword>
<dbReference type="Pfam" id="PF05504">
    <property type="entry name" value="Spore_GerAC"/>
    <property type="match status" value="1"/>
</dbReference>
<evidence type="ECO:0000256" key="1">
    <source>
        <dbReference type="ARBA" id="ARBA00004635"/>
    </source>
</evidence>
<comment type="subcellular location">
    <subcellularLocation>
        <location evidence="1">Membrane</location>
        <topology evidence="1">Lipid-anchor</topology>
    </subcellularLocation>
</comment>
<evidence type="ECO:0000313" key="12">
    <source>
        <dbReference type="Proteomes" id="UP001519273"/>
    </source>
</evidence>
<evidence type="ECO:0000256" key="4">
    <source>
        <dbReference type="ARBA" id="ARBA00022729"/>
    </source>
</evidence>
<evidence type="ECO:0000313" key="11">
    <source>
        <dbReference type="EMBL" id="MBP1936259.1"/>
    </source>
</evidence>
<proteinExistence type="inferred from homology"/>
<evidence type="ECO:0000259" key="10">
    <source>
        <dbReference type="Pfam" id="PF25198"/>
    </source>
</evidence>
<dbReference type="RefSeq" id="WP_209846265.1">
    <property type="nucleotide sequence ID" value="NZ_CBCRVE010000002.1"/>
</dbReference>
<name>A0ABS4H158_9BACL</name>
<keyword evidence="7" id="KW-0449">Lipoprotein</keyword>
<dbReference type="InterPro" id="IPR046953">
    <property type="entry name" value="Spore_GerAC-like_C"/>
</dbReference>
<evidence type="ECO:0000256" key="2">
    <source>
        <dbReference type="ARBA" id="ARBA00007886"/>
    </source>
</evidence>
<accession>A0ABS4H158</accession>
<organism evidence="11 12">
    <name type="scientific">Paenibacillus sediminis</name>
    <dbReference type="NCBI Taxonomy" id="664909"/>
    <lineage>
        <taxon>Bacteria</taxon>
        <taxon>Bacillati</taxon>
        <taxon>Bacillota</taxon>
        <taxon>Bacilli</taxon>
        <taxon>Bacillales</taxon>
        <taxon>Paenibacillaceae</taxon>
        <taxon>Paenibacillus</taxon>
    </lineage>
</organism>
<dbReference type="Gene3D" id="3.30.300.210">
    <property type="entry name" value="Nutrient germinant receptor protein C, domain 3"/>
    <property type="match status" value="1"/>
</dbReference>
<keyword evidence="4 8" id="KW-0732">Signal</keyword>
<gene>
    <name evidence="11" type="ORF">J2Z20_001120</name>
</gene>
<dbReference type="PANTHER" id="PTHR35789">
    <property type="entry name" value="SPORE GERMINATION PROTEIN B3"/>
    <property type="match status" value="1"/>
</dbReference>
<dbReference type="Pfam" id="PF25198">
    <property type="entry name" value="Spore_GerAC_N"/>
    <property type="match status" value="1"/>
</dbReference>
<dbReference type="PANTHER" id="PTHR35789:SF1">
    <property type="entry name" value="SPORE GERMINATION PROTEIN B3"/>
    <property type="match status" value="1"/>
</dbReference>
<dbReference type="Proteomes" id="UP001519273">
    <property type="component" value="Unassembled WGS sequence"/>
</dbReference>
<dbReference type="InterPro" id="IPR057336">
    <property type="entry name" value="GerAC_N"/>
</dbReference>
<feature type="domain" description="Spore germination protein N-terminal" evidence="10">
    <location>
        <begin position="31"/>
        <end position="193"/>
    </location>
</feature>
<protein>
    <submittedName>
        <fullName evidence="11">Spore germination protein</fullName>
    </submittedName>
</protein>
<comment type="caution">
    <text evidence="11">The sequence shown here is derived from an EMBL/GenBank/DDBJ whole genome shotgun (WGS) entry which is preliminary data.</text>
</comment>
<dbReference type="InterPro" id="IPR038501">
    <property type="entry name" value="Spore_GerAC_C_sf"/>
</dbReference>
<sequence>MWLFFKRLSLLGMLCNMFLMTGCDPFVENNTIEEISPVIFWSINTGEEGKLKISTLVPPVIKETKRLLSLQVDLFKQGGEKFNLIYYRELKRGQTRMVLINEELARKGVISIINTLLVDPEISQRLYLVIVRGNFDDYMQNQIKTQPDLDYFFYRMLKHYEKYNQGEMSIMNLHQFKSTLYSPFPYPILPVFKVNSDNFSYLGTAMFDQDKLIGTIKQMDDQIFQLLNNDHYLKFLPIPKLATTLGYIHSDVHKKLDRTYSTLSIQIDITGIVEEYRGDKNIIEQEQFYQLRDDIEHYLEQQTTDLLKKMQQYKVDPLQFGNLTLSPFARPMSKGKWMDYWQNMEINVDYNVRLAPLSNVQK</sequence>
<feature type="signal peptide" evidence="8">
    <location>
        <begin position="1"/>
        <end position="21"/>
    </location>
</feature>
<keyword evidence="6" id="KW-0564">Palmitate</keyword>
<evidence type="ECO:0000256" key="3">
    <source>
        <dbReference type="ARBA" id="ARBA00022544"/>
    </source>
</evidence>
<reference evidence="11 12" key="1">
    <citation type="submission" date="2021-03" db="EMBL/GenBank/DDBJ databases">
        <title>Genomic Encyclopedia of Type Strains, Phase IV (KMG-IV): sequencing the most valuable type-strain genomes for metagenomic binning, comparative biology and taxonomic classification.</title>
        <authorList>
            <person name="Goeker M."/>
        </authorList>
    </citation>
    <scope>NUCLEOTIDE SEQUENCE [LARGE SCALE GENOMIC DNA]</scope>
    <source>
        <strain evidence="11 12">DSM 23491</strain>
    </source>
</reference>